<evidence type="ECO:0000256" key="8">
    <source>
        <dbReference type="ARBA" id="ARBA00048679"/>
    </source>
</evidence>
<dbReference type="InterPro" id="IPR051334">
    <property type="entry name" value="SRPK"/>
</dbReference>
<keyword evidence="2" id="KW-0723">Serine/threonine-protein kinase</keyword>
<name>A0AAJ0DJD4_9PEZI</name>
<dbReference type="GO" id="GO:0004674">
    <property type="term" value="F:protein serine/threonine kinase activity"/>
    <property type="evidence" value="ECO:0007669"/>
    <property type="project" value="UniProtKB-KW"/>
</dbReference>
<keyword evidence="4" id="KW-0547">Nucleotide-binding</keyword>
<keyword evidence="3" id="KW-0808">Transferase</keyword>
<accession>A0AAJ0DJD4</accession>
<dbReference type="Gene3D" id="1.10.510.10">
    <property type="entry name" value="Transferase(Phosphotransferase) domain 1"/>
    <property type="match status" value="1"/>
</dbReference>
<evidence type="ECO:0000256" key="1">
    <source>
        <dbReference type="ARBA" id="ARBA00012513"/>
    </source>
</evidence>
<dbReference type="SMART" id="SM00220">
    <property type="entry name" value="S_TKc"/>
    <property type="match status" value="1"/>
</dbReference>
<gene>
    <name evidence="10" type="ORF">LTR09_007520</name>
</gene>
<dbReference type="Proteomes" id="UP001271007">
    <property type="component" value="Unassembled WGS sequence"/>
</dbReference>
<dbReference type="InterPro" id="IPR000719">
    <property type="entry name" value="Prot_kinase_dom"/>
</dbReference>
<evidence type="ECO:0000256" key="7">
    <source>
        <dbReference type="ARBA" id="ARBA00047899"/>
    </source>
</evidence>
<evidence type="ECO:0000313" key="10">
    <source>
        <dbReference type="EMBL" id="KAK3051497.1"/>
    </source>
</evidence>
<dbReference type="PANTHER" id="PTHR47634">
    <property type="entry name" value="PROTEIN KINASE DOMAIN-CONTAINING PROTEIN-RELATED"/>
    <property type="match status" value="1"/>
</dbReference>
<protein>
    <recommendedName>
        <fullName evidence="1">non-specific serine/threonine protein kinase</fullName>
        <ecNumber evidence="1">2.7.11.1</ecNumber>
    </recommendedName>
</protein>
<keyword evidence="5" id="KW-0418">Kinase</keyword>
<organism evidence="10 11">
    <name type="scientific">Extremus antarcticus</name>
    <dbReference type="NCBI Taxonomy" id="702011"/>
    <lineage>
        <taxon>Eukaryota</taxon>
        <taxon>Fungi</taxon>
        <taxon>Dikarya</taxon>
        <taxon>Ascomycota</taxon>
        <taxon>Pezizomycotina</taxon>
        <taxon>Dothideomycetes</taxon>
        <taxon>Dothideomycetidae</taxon>
        <taxon>Mycosphaerellales</taxon>
        <taxon>Extremaceae</taxon>
        <taxon>Extremus</taxon>
    </lineage>
</organism>
<evidence type="ECO:0000313" key="11">
    <source>
        <dbReference type="Proteomes" id="UP001271007"/>
    </source>
</evidence>
<dbReference type="Pfam" id="PF00069">
    <property type="entry name" value="Pkinase"/>
    <property type="match status" value="1"/>
</dbReference>
<comment type="catalytic activity">
    <reaction evidence="7">
        <text>L-threonyl-[protein] + ATP = O-phospho-L-threonyl-[protein] + ADP + H(+)</text>
        <dbReference type="Rhea" id="RHEA:46608"/>
        <dbReference type="Rhea" id="RHEA-COMP:11060"/>
        <dbReference type="Rhea" id="RHEA-COMP:11605"/>
        <dbReference type="ChEBI" id="CHEBI:15378"/>
        <dbReference type="ChEBI" id="CHEBI:30013"/>
        <dbReference type="ChEBI" id="CHEBI:30616"/>
        <dbReference type="ChEBI" id="CHEBI:61977"/>
        <dbReference type="ChEBI" id="CHEBI:456216"/>
        <dbReference type="EC" id="2.7.11.1"/>
    </reaction>
</comment>
<dbReference type="GO" id="GO:0000245">
    <property type="term" value="P:spliceosomal complex assembly"/>
    <property type="evidence" value="ECO:0007669"/>
    <property type="project" value="TreeGrafter"/>
</dbReference>
<evidence type="ECO:0000256" key="5">
    <source>
        <dbReference type="ARBA" id="ARBA00022777"/>
    </source>
</evidence>
<dbReference type="PANTHER" id="PTHR47634:SF9">
    <property type="entry name" value="PROTEIN KINASE DOMAIN-CONTAINING PROTEIN-RELATED"/>
    <property type="match status" value="1"/>
</dbReference>
<evidence type="ECO:0000259" key="9">
    <source>
        <dbReference type="PROSITE" id="PS50011"/>
    </source>
</evidence>
<dbReference type="EMBL" id="JAWDJX010000026">
    <property type="protein sequence ID" value="KAK3051497.1"/>
    <property type="molecule type" value="Genomic_DNA"/>
</dbReference>
<keyword evidence="6" id="KW-0067">ATP-binding</keyword>
<proteinExistence type="predicted"/>
<comment type="caution">
    <text evidence="10">The sequence shown here is derived from an EMBL/GenBank/DDBJ whole genome shotgun (WGS) entry which is preliminary data.</text>
</comment>
<reference evidence="10" key="1">
    <citation type="submission" date="2023-04" db="EMBL/GenBank/DDBJ databases">
        <title>Black Yeasts Isolated from many extreme environments.</title>
        <authorList>
            <person name="Coleine C."/>
            <person name="Stajich J.E."/>
            <person name="Selbmann L."/>
        </authorList>
    </citation>
    <scope>NUCLEOTIDE SEQUENCE</scope>
    <source>
        <strain evidence="10">CCFEE 5312</strain>
    </source>
</reference>
<dbReference type="GO" id="GO:0005524">
    <property type="term" value="F:ATP binding"/>
    <property type="evidence" value="ECO:0007669"/>
    <property type="project" value="UniProtKB-KW"/>
</dbReference>
<sequence>MDTFELEVLQHLKSKGSDYPGSGFITMLEDSFEHLGPHGRHSCLIFRVMGESLASFRQWFPGKRLPNTLVQQFTAQLLEALSCAHACGIIHTDIQPGNVMIRNPDETHLLAYLEKKYFDDSALSPSCRPYGIIRSQSLRSHYFPHPFDLNTLRVALGDWGVASWTDKHLTETIQPTLLRSPEVILEAPWDNSADIWNLGVLVPELIYGQVMFSGGEGSVYSIEGHLAEINALLGPFPQRLLAQARLQGAHEMFDGKGNIRKVKLRDVVSLKERLGDLTDGEGLKLEEFVRSLLALDSTARPVASEALNMSWLSHEYTQAVSVDRVE</sequence>
<feature type="domain" description="Protein kinase" evidence="9">
    <location>
        <begin position="1"/>
        <end position="312"/>
    </location>
</feature>
<evidence type="ECO:0000256" key="6">
    <source>
        <dbReference type="ARBA" id="ARBA00022840"/>
    </source>
</evidence>
<dbReference type="Gene3D" id="3.30.200.20">
    <property type="entry name" value="Phosphorylase Kinase, domain 1"/>
    <property type="match status" value="1"/>
</dbReference>
<dbReference type="InterPro" id="IPR011009">
    <property type="entry name" value="Kinase-like_dom_sf"/>
</dbReference>
<dbReference type="SUPFAM" id="SSF56112">
    <property type="entry name" value="Protein kinase-like (PK-like)"/>
    <property type="match status" value="1"/>
</dbReference>
<dbReference type="AlphaFoldDB" id="A0AAJ0DJD4"/>
<dbReference type="GO" id="GO:0050684">
    <property type="term" value="P:regulation of mRNA processing"/>
    <property type="evidence" value="ECO:0007669"/>
    <property type="project" value="TreeGrafter"/>
</dbReference>
<evidence type="ECO:0000256" key="2">
    <source>
        <dbReference type="ARBA" id="ARBA00022527"/>
    </source>
</evidence>
<comment type="catalytic activity">
    <reaction evidence="8">
        <text>L-seryl-[protein] + ATP = O-phospho-L-seryl-[protein] + ADP + H(+)</text>
        <dbReference type="Rhea" id="RHEA:17989"/>
        <dbReference type="Rhea" id="RHEA-COMP:9863"/>
        <dbReference type="Rhea" id="RHEA-COMP:11604"/>
        <dbReference type="ChEBI" id="CHEBI:15378"/>
        <dbReference type="ChEBI" id="CHEBI:29999"/>
        <dbReference type="ChEBI" id="CHEBI:30616"/>
        <dbReference type="ChEBI" id="CHEBI:83421"/>
        <dbReference type="ChEBI" id="CHEBI:456216"/>
        <dbReference type="EC" id="2.7.11.1"/>
    </reaction>
</comment>
<dbReference type="EC" id="2.7.11.1" evidence="1"/>
<evidence type="ECO:0000256" key="3">
    <source>
        <dbReference type="ARBA" id="ARBA00022679"/>
    </source>
</evidence>
<dbReference type="PROSITE" id="PS50011">
    <property type="entry name" value="PROTEIN_KINASE_DOM"/>
    <property type="match status" value="1"/>
</dbReference>
<evidence type="ECO:0000256" key="4">
    <source>
        <dbReference type="ARBA" id="ARBA00022741"/>
    </source>
</evidence>
<keyword evidence="11" id="KW-1185">Reference proteome</keyword>